<comment type="subunit">
    <text evidence="12">NDH-1 is composed of 14 different subunits. Subunits NuoA, H, J, K, L, M, N constitute the membrane sector of the complex.</text>
</comment>
<comment type="subcellular location">
    <subcellularLocation>
        <location evidence="12 13">Cell membrane</location>
        <topology evidence="12 13">Multi-pass membrane protein</topology>
    </subcellularLocation>
    <subcellularLocation>
        <location evidence="1">Membrane</location>
        <topology evidence="1">Multi-pass membrane protein</topology>
    </subcellularLocation>
</comment>
<dbReference type="InterPro" id="IPR000440">
    <property type="entry name" value="NADH_UbQ/plastoQ_OxRdtase_su3"/>
</dbReference>
<proteinExistence type="inferred from homology"/>
<keyword evidence="7 12" id="KW-1278">Translocase</keyword>
<dbReference type="Proteomes" id="UP000306791">
    <property type="component" value="Unassembled WGS sequence"/>
</dbReference>
<evidence type="ECO:0000313" key="14">
    <source>
        <dbReference type="EMBL" id="TLM79681.1"/>
    </source>
</evidence>
<feature type="transmembrane region" description="Helical" evidence="12">
    <location>
        <begin position="62"/>
        <end position="86"/>
    </location>
</feature>
<dbReference type="RefSeq" id="WP_138234088.1">
    <property type="nucleotide sequence ID" value="NZ_CP185860.1"/>
</dbReference>
<evidence type="ECO:0000256" key="7">
    <source>
        <dbReference type="ARBA" id="ARBA00022967"/>
    </source>
</evidence>
<evidence type="ECO:0000313" key="15">
    <source>
        <dbReference type="Proteomes" id="UP000306791"/>
    </source>
</evidence>
<keyword evidence="3 12" id="KW-0813">Transport</keyword>
<keyword evidence="10 12" id="KW-0830">Ubiquinone</keyword>
<dbReference type="InterPro" id="IPR023043">
    <property type="entry name" value="NAD(P)H_OxRDtase_bac/plastid"/>
</dbReference>
<dbReference type="PANTHER" id="PTHR11058:SF21">
    <property type="entry name" value="NADH-QUINONE OXIDOREDUCTASE SUBUNIT A"/>
    <property type="match status" value="1"/>
</dbReference>
<evidence type="ECO:0000256" key="4">
    <source>
        <dbReference type="ARBA" id="ARBA00022475"/>
    </source>
</evidence>
<keyword evidence="8 12" id="KW-1133">Transmembrane helix</keyword>
<evidence type="ECO:0000256" key="11">
    <source>
        <dbReference type="ARBA" id="ARBA00023136"/>
    </source>
</evidence>
<evidence type="ECO:0000256" key="12">
    <source>
        <dbReference type="HAMAP-Rule" id="MF_01394"/>
    </source>
</evidence>
<keyword evidence="4 12" id="KW-1003">Cell membrane</keyword>
<evidence type="ECO:0000256" key="5">
    <source>
        <dbReference type="ARBA" id="ARBA00022692"/>
    </source>
</evidence>
<reference evidence="14 15" key="1">
    <citation type="submission" date="2019-05" db="EMBL/GenBank/DDBJ databases">
        <title>Microbulbifer harenosus sp. nov., an alginate-degrading bacterium isolated from coastal sand.</title>
        <authorList>
            <person name="Huang H."/>
            <person name="Mo K."/>
            <person name="Bao S."/>
        </authorList>
    </citation>
    <scope>NUCLEOTIDE SEQUENCE [LARGE SCALE GENOMIC DNA]</scope>
    <source>
        <strain evidence="14 15">HB161719</strain>
    </source>
</reference>
<feature type="transmembrane region" description="Helical" evidence="12">
    <location>
        <begin position="92"/>
        <end position="114"/>
    </location>
</feature>
<comment type="catalytic activity">
    <reaction evidence="12 13">
        <text>a quinone + NADH + 5 H(+)(in) = a quinol + NAD(+) + 4 H(+)(out)</text>
        <dbReference type="Rhea" id="RHEA:57888"/>
        <dbReference type="ChEBI" id="CHEBI:15378"/>
        <dbReference type="ChEBI" id="CHEBI:24646"/>
        <dbReference type="ChEBI" id="CHEBI:57540"/>
        <dbReference type="ChEBI" id="CHEBI:57945"/>
        <dbReference type="ChEBI" id="CHEBI:132124"/>
    </reaction>
</comment>
<evidence type="ECO:0000256" key="8">
    <source>
        <dbReference type="ARBA" id="ARBA00022989"/>
    </source>
</evidence>
<organism evidence="14 15">
    <name type="scientific">Microbulbifer harenosus</name>
    <dbReference type="NCBI Taxonomy" id="2576840"/>
    <lineage>
        <taxon>Bacteria</taxon>
        <taxon>Pseudomonadati</taxon>
        <taxon>Pseudomonadota</taxon>
        <taxon>Gammaproteobacteria</taxon>
        <taxon>Cellvibrionales</taxon>
        <taxon>Microbulbiferaceae</taxon>
        <taxon>Microbulbifer</taxon>
    </lineage>
</organism>
<dbReference type="HAMAP" id="MF_01394">
    <property type="entry name" value="NDH1_NuoA"/>
    <property type="match status" value="1"/>
</dbReference>
<keyword evidence="9 12" id="KW-0520">NAD</keyword>
<protein>
    <recommendedName>
        <fullName evidence="12">NADH-quinone oxidoreductase subunit A</fullName>
        <ecNumber evidence="12">7.1.1.-</ecNumber>
    </recommendedName>
    <alternativeName>
        <fullName evidence="12">NADH dehydrogenase I subunit A</fullName>
    </alternativeName>
    <alternativeName>
        <fullName evidence="12">NDH-1 subunit A</fullName>
    </alternativeName>
    <alternativeName>
        <fullName evidence="12">NUO1</fullName>
    </alternativeName>
</protein>
<comment type="caution">
    <text evidence="14">The sequence shown here is derived from an EMBL/GenBank/DDBJ whole genome shotgun (WGS) entry which is preliminary data.</text>
</comment>
<evidence type="ECO:0000256" key="9">
    <source>
        <dbReference type="ARBA" id="ARBA00023027"/>
    </source>
</evidence>
<evidence type="ECO:0000256" key="1">
    <source>
        <dbReference type="ARBA" id="ARBA00004141"/>
    </source>
</evidence>
<name>A0ABY2UMZ5_9GAMM</name>
<dbReference type="Gene3D" id="1.20.58.1610">
    <property type="entry name" value="NADH:ubiquinone/plastoquinone oxidoreductase, chain 3"/>
    <property type="match status" value="1"/>
</dbReference>
<evidence type="ECO:0000256" key="2">
    <source>
        <dbReference type="ARBA" id="ARBA00008472"/>
    </source>
</evidence>
<keyword evidence="15" id="KW-1185">Reference proteome</keyword>
<dbReference type="Pfam" id="PF00507">
    <property type="entry name" value="Oxidored_q4"/>
    <property type="match status" value="1"/>
</dbReference>
<evidence type="ECO:0000256" key="10">
    <source>
        <dbReference type="ARBA" id="ARBA00023075"/>
    </source>
</evidence>
<gene>
    <name evidence="12" type="primary">nuoA</name>
    <name evidence="14" type="ORF">FDY93_02120</name>
</gene>
<evidence type="ECO:0000256" key="3">
    <source>
        <dbReference type="ARBA" id="ARBA00022448"/>
    </source>
</evidence>
<evidence type="ECO:0000256" key="6">
    <source>
        <dbReference type="ARBA" id="ARBA00022719"/>
    </source>
</evidence>
<keyword evidence="5 12" id="KW-0812">Transmembrane</keyword>
<dbReference type="PANTHER" id="PTHR11058">
    <property type="entry name" value="NADH-UBIQUINONE OXIDOREDUCTASE CHAIN 3"/>
    <property type="match status" value="1"/>
</dbReference>
<evidence type="ECO:0000256" key="13">
    <source>
        <dbReference type="RuleBase" id="RU003639"/>
    </source>
</evidence>
<comment type="similarity">
    <text evidence="2 12 13">Belongs to the complex I subunit 3 family.</text>
</comment>
<feature type="transmembrane region" description="Helical" evidence="12">
    <location>
        <begin position="12"/>
        <end position="29"/>
    </location>
</feature>
<comment type="function">
    <text evidence="12">NDH-1 shuttles electrons from NADH, via FMN and iron-sulfur (Fe-S) centers, to quinones in the respiratory chain. The immediate electron acceptor for the enzyme in this species is believed to be ubiquinone. Couples the redox reaction to proton translocation (for every two electrons transferred, four hydrogen ions are translocated across the cytoplasmic membrane), and thus conserves the redox energy in a proton gradient.</text>
</comment>
<dbReference type="EMBL" id="VANI01000002">
    <property type="protein sequence ID" value="TLM79681.1"/>
    <property type="molecule type" value="Genomic_DNA"/>
</dbReference>
<dbReference type="EC" id="7.1.1.-" evidence="12"/>
<accession>A0ABY2UMZ5</accession>
<keyword evidence="6 12" id="KW-0874">Quinone</keyword>
<dbReference type="InterPro" id="IPR038430">
    <property type="entry name" value="NDAH_ubi_oxred_su3_sf"/>
</dbReference>
<sequence>MPLQSVSNYWPLLVYALAVLGLIALMLGLSHTLGQKRRDPATHEPYESGIVPTGDAHIRISVGYYLVAIMFVIFDLEAVYLFAWAICVRQAGLPGLVEASIFIGVLLVGLIYIWRLGALDWGPHRQNPPDRQKK</sequence>
<keyword evidence="11 12" id="KW-0472">Membrane</keyword>